<comment type="caution">
    <text evidence="2">The sequence shown here is derived from an EMBL/GenBank/DDBJ whole genome shotgun (WGS) entry which is preliminary data.</text>
</comment>
<feature type="compositionally biased region" description="Low complexity" evidence="1">
    <location>
        <begin position="418"/>
        <end position="430"/>
    </location>
</feature>
<dbReference type="EMBL" id="NHZQ01000447">
    <property type="protein sequence ID" value="PSK34394.1"/>
    <property type="molecule type" value="Genomic_DNA"/>
</dbReference>
<feature type="region of interest" description="Disordered" evidence="1">
    <location>
        <begin position="564"/>
        <end position="616"/>
    </location>
</feature>
<sequence>MTRSPGTPRDARVSVKRSSYIEDVTSVFKRSSKMGDAGEARPSPSTPSGSVGSTSSSPRTSVPAGTPATLASRWARREAANALVHRAGAATPRPPPSPATGSSGSSGRRPLVAGSPLASRSTGLEGLEIPSESLGLNWGTCGAAGARGEPVVVPRPVGMARWGEKSSGLGIDFGDVEGGLASPATTASPPGVVWEGIVERAVASHSRAGSVATVVAGTWGTAEATGTNGKNARDRVTSSGSSVFRNGRQVIFNSSTGELGYASTKDPKEVEQVLAKHPAFAKPADDEPRPMSELFDQVLGDWTATDQGTTRTGPKDKDEDANSIDSQATVRPAKTFTPAFIQWTDPTPGQKGKGKAVETSANTGTNRVSLPPILTQPNNTPSTTTASSSATPTLPSAAPLKASIRVPVPPATATEKALSSPLSTSSTSPTPVATVKASHFQAATFKANQTSAATVKAHQTPAATVKAFSSPSSTLPSPFSPAATVKASQSSAAIVEAPGTPAAIVKAFEATSPTSPTLHKSAATLRAWRSTTSLTSHASSVSPFRSTRTGNSSAAVLKSAASHQNLPLTPSGPSFQPIHADHDYRVSPIDPNDPMSQSLSAQGEREPVSPLGSIDPDEEIASSAIDMFKALESPRPTPVGTRGLKFSSTTTIQSYLSDSSSDEDASKEKEPTPKVEKRTSRFRPRSFSDLSALFKSHKKEPKRFTQQLETIEETNDPSTELTSSKMTSARQHFKLPALVPVSHGPNSHPEHPFNWHAKKLYCISHQGQCPVCGSSCCKEEQLKQALKHDMCGMEDGGMAGVMKGMERLWKLSKGWNGIETFDTFLQCTQCHKKVCPACIGFVGDGIEKDLLCKLCRRY</sequence>
<protein>
    <submittedName>
        <fullName evidence="2">Uncharacterized protein</fullName>
    </submittedName>
</protein>
<feature type="region of interest" description="Disordered" evidence="1">
    <location>
        <begin position="300"/>
        <end position="401"/>
    </location>
</feature>
<feature type="region of interest" description="Disordered" evidence="1">
    <location>
        <begin position="411"/>
        <end position="430"/>
    </location>
</feature>
<evidence type="ECO:0000313" key="2">
    <source>
        <dbReference type="EMBL" id="PSK34394.1"/>
    </source>
</evidence>
<keyword evidence="3" id="KW-1185">Reference proteome</keyword>
<accession>A0A2P7YEJ5</accession>
<feature type="compositionally biased region" description="Low complexity" evidence="1">
    <location>
        <begin position="99"/>
        <end position="110"/>
    </location>
</feature>
<dbReference type="Proteomes" id="UP000243723">
    <property type="component" value="Unassembled WGS sequence"/>
</dbReference>
<feature type="region of interest" description="Disordered" evidence="1">
    <location>
        <begin position="655"/>
        <end position="682"/>
    </location>
</feature>
<feature type="compositionally biased region" description="Basic and acidic residues" evidence="1">
    <location>
        <begin position="664"/>
        <end position="679"/>
    </location>
</feature>
<name>A0A2P7YEJ5_9PEZI</name>
<evidence type="ECO:0000256" key="1">
    <source>
        <dbReference type="SAM" id="MobiDB-lite"/>
    </source>
</evidence>
<reference evidence="2 3" key="1">
    <citation type="submission" date="2017-05" db="EMBL/GenBank/DDBJ databases">
        <title>Draft genome sequence of Elsinoe australis.</title>
        <authorList>
            <person name="Cheng Q."/>
        </authorList>
    </citation>
    <scope>NUCLEOTIDE SEQUENCE [LARGE SCALE GENOMIC DNA]</scope>
    <source>
        <strain evidence="2 3">NL1</strain>
    </source>
</reference>
<feature type="compositionally biased region" description="Low complexity" evidence="1">
    <location>
        <begin position="377"/>
        <end position="401"/>
    </location>
</feature>
<gene>
    <name evidence="2" type="ORF">B9Z65_8720</name>
</gene>
<dbReference type="AlphaFoldDB" id="A0A2P7YEJ5"/>
<dbReference type="OrthoDB" id="3915301at2759"/>
<feature type="region of interest" description="Disordered" evidence="1">
    <location>
        <begin position="1"/>
        <end position="124"/>
    </location>
</feature>
<organism evidence="2 3">
    <name type="scientific">Elsinoe australis</name>
    <dbReference type="NCBI Taxonomy" id="40998"/>
    <lineage>
        <taxon>Eukaryota</taxon>
        <taxon>Fungi</taxon>
        <taxon>Dikarya</taxon>
        <taxon>Ascomycota</taxon>
        <taxon>Pezizomycotina</taxon>
        <taxon>Dothideomycetes</taxon>
        <taxon>Dothideomycetidae</taxon>
        <taxon>Myriangiales</taxon>
        <taxon>Elsinoaceae</taxon>
        <taxon>Elsinoe</taxon>
    </lineage>
</organism>
<proteinExistence type="predicted"/>
<feature type="compositionally biased region" description="Polar residues" evidence="1">
    <location>
        <begin position="564"/>
        <end position="574"/>
    </location>
</feature>
<evidence type="ECO:0000313" key="3">
    <source>
        <dbReference type="Proteomes" id="UP000243723"/>
    </source>
</evidence>
<feature type="compositionally biased region" description="Low complexity" evidence="1">
    <location>
        <begin position="41"/>
        <end position="63"/>
    </location>
</feature>
<feature type="compositionally biased region" description="Polar residues" evidence="1">
    <location>
        <begin position="359"/>
        <end position="368"/>
    </location>
</feature>